<evidence type="ECO:0000256" key="5">
    <source>
        <dbReference type="ARBA" id="ARBA00022692"/>
    </source>
</evidence>
<dbReference type="AlphaFoldDB" id="A0A9X9X4J3"/>
<evidence type="ECO:0000256" key="6">
    <source>
        <dbReference type="ARBA" id="ARBA00022989"/>
    </source>
</evidence>
<protein>
    <submittedName>
        <fullName evidence="9">Multiple resistance and pH regulation protein F</fullName>
    </submittedName>
</protein>
<feature type="transmembrane region" description="Helical" evidence="8">
    <location>
        <begin position="6"/>
        <end position="24"/>
    </location>
</feature>
<keyword evidence="4" id="KW-1003">Cell membrane</keyword>
<dbReference type="PANTHER" id="PTHR34702">
    <property type="entry name" value="NA(+)/H(+) ANTIPORTER SUBUNIT F1"/>
    <property type="match status" value="1"/>
</dbReference>
<dbReference type="EMBL" id="JAAEDM010000136">
    <property type="protein sequence ID" value="MBR0674322.1"/>
    <property type="molecule type" value="Genomic_DNA"/>
</dbReference>
<dbReference type="Proteomes" id="UP001138751">
    <property type="component" value="Unassembled WGS sequence"/>
</dbReference>
<reference evidence="9" key="1">
    <citation type="submission" date="2020-01" db="EMBL/GenBank/DDBJ databases">
        <authorList>
            <person name="Rat A."/>
        </authorList>
    </citation>
    <scope>NUCLEOTIDE SEQUENCE</scope>
    <source>
        <strain evidence="9">LMG 31231</strain>
    </source>
</reference>
<dbReference type="PANTHER" id="PTHR34702:SF1">
    <property type="entry name" value="NA(+)_H(+) ANTIPORTER SUBUNIT F"/>
    <property type="match status" value="1"/>
</dbReference>
<feature type="transmembrane region" description="Helical" evidence="8">
    <location>
        <begin position="36"/>
        <end position="56"/>
    </location>
</feature>
<dbReference type="GO" id="GO:0015385">
    <property type="term" value="F:sodium:proton antiporter activity"/>
    <property type="evidence" value="ECO:0007669"/>
    <property type="project" value="TreeGrafter"/>
</dbReference>
<feature type="transmembrane region" description="Helical" evidence="8">
    <location>
        <begin position="62"/>
        <end position="81"/>
    </location>
</feature>
<comment type="caution">
    <text evidence="9">The sequence shown here is derived from an EMBL/GenBank/DDBJ whole genome shotgun (WGS) entry which is preliminary data.</text>
</comment>
<evidence type="ECO:0000256" key="8">
    <source>
        <dbReference type="SAM" id="Phobius"/>
    </source>
</evidence>
<evidence type="ECO:0000256" key="1">
    <source>
        <dbReference type="ARBA" id="ARBA00004651"/>
    </source>
</evidence>
<evidence type="ECO:0000256" key="2">
    <source>
        <dbReference type="ARBA" id="ARBA00009212"/>
    </source>
</evidence>
<evidence type="ECO:0000313" key="9">
    <source>
        <dbReference type="EMBL" id="MBR0674322.1"/>
    </source>
</evidence>
<proteinExistence type="inferred from homology"/>
<keyword evidence="5 8" id="KW-0812">Transmembrane</keyword>
<keyword evidence="7 8" id="KW-0472">Membrane</keyword>
<evidence type="ECO:0000313" key="10">
    <source>
        <dbReference type="Proteomes" id="UP001138751"/>
    </source>
</evidence>
<comment type="similarity">
    <text evidence="2">Belongs to the CPA3 antiporters (TC 2.A.63) subunit F family.</text>
</comment>
<dbReference type="Pfam" id="PF04066">
    <property type="entry name" value="MrpF_PhaF"/>
    <property type="match status" value="1"/>
</dbReference>
<keyword evidence="6 8" id="KW-1133">Transmembrane helix</keyword>
<keyword evidence="3" id="KW-0813">Transport</keyword>
<reference evidence="9" key="2">
    <citation type="journal article" date="2021" name="Syst. Appl. Microbiol.">
        <title>Roseomonas hellenica sp. nov., isolated from roots of wild-growing Alkanna tinctoria.</title>
        <authorList>
            <person name="Rat A."/>
            <person name="Naranjo H.D."/>
            <person name="Lebbe L."/>
            <person name="Cnockaert M."/>
            <person name="Krigas N."/>
            <person name="Grigoriadou K."/>
            <person name="Maloupa E."/>
            <person name="Willems A."/>
        </authorList>
    </citation>
    <scope>NUCLEOTIDE SEQUENCE</scope>
    <source>
        <strain evidence="9">LMG 31231</strain>
    </source>
</reference>
<evidence type="ECO:0000256" key="3">
    <source>
        <dbReference type="ARBA" id="ARBA00022448"/>
    </source>
</evidence>
<keyword evidence="10" id="KW-1185">Reference proteome</keyword>
<organism evidence="9 10">
    <name type="scientific">Neoroseomonas soli</name>
    <dbReference type="NCBI Taxonomy" id="1081025"/>
    <lineage>
        <taxon>Bacteria</taxon>
        <taxon>Pseudomonadati</taxon>
        <taxon>Pseudomonadota</taxon>
        <taxon>Alphaproteobacteria</taxon>
        <taxon>Acetobacterales</taxon>
        <taxon>Acetobacteraceae</taxon>
        <taxon>Neoroseomonas</taxon>
    </lineage>
</organism>
<name>A0A9X9X4J3_9PROT</name>
<dbReference type="GO" id="GO:0005886">
    <property type="term" value="C:plasma membrane"/>
    <property type="evidence" value="ECO:0007669"/>
    <property type="project" value="UniProtKB-SubCell"/>
</dbReference>
<dbReference type="RefSeq" id="WP_211864740.1">
    <property type="nucleotide sequence ID" value="NZ_JAAEDM010000136.1"/>
</dbReference>
<sequence>MSDLLQIAALVVLVTVAGGLLRILRGPGVADRVMAAQLLGTGGIAVLLLSSVATGAPALLDAALTLALLAAFAAVALVMTAPGRGGRR</sequence>
<accession>A0A9X9X4J3</accession>
<comment type="subcellular location">
    <subcellularLocation>
        <location evidence="1">Cell membrane</location>
        <topology evidence="1">Multi-pass membrane protein</topology>
    </subcellularLocation>
</comment>
<evidence type="ECO:0000256" key="7">
    <source>
        <dbReference type="ARBA" id="ARBA00023136"/>
    </source>
</evidence>
<evidence type="ECO:0000256" key="4">
    <source>
        <dbReference type="ARBA" id="ARBA00022475"/>
    </source>
</evidence>
<gene>
    <name evidence="9" type="ORF">GXW76_24325</name>
</gene>
<dbReference type="InterPro" id="IPR007208">
    <property type="entry name" value="MrpF/PhaF-like"/>
</dbReference>